<name>A0A2A3MGR7_9PSED</name>
<evidence type="ECO:0000313" key="1">
    <source>
        <dbReference type="EMBL" id="PBK03983.1"/>
    </source>
</evidence>
<comment type="caution">
    <text evidence="1">The sequence shown here is derived from an EMBL/GenBank/DDBJ whole genome shotgun (WGS) entry which is preliminary data.</text>
</comment>
<reference evidence="1 2" key="1">
    <citation type="submission" date="2017-09" db="EMBL/GenBank/DDBJ databases">
        <title>Pseudomonas abyssi sp. nov. isolated from Abyssopelagic Water.</title>
        <authorList>
            <person name="Wei Y."/>
        </authorList>
    </citation>
    <scope>NUCLEOTIDE SEQUENCE [LARGE SCALE GENOMIC DNA]</scope>
    <source>
        <strain evidence="1 2">MT5</strain>
    </source>
</reference>
<keyword evidence="2" id="KW-1185">Reference proteome</keyword>
<dbReference type="RefSeq" id="WP_096005023.1">
    <property type="nucleotide sequence ID" value="NZ_NTMR01000013.1"/>
</dbReference>
<sequence length="234" mass="25675">MTEQTTQHYNAERASLACGCELRVEAIVDLACATATGELSSFDDFETLDCFMDSIRELDSDTVPAHIHPSLLPVATVLNQPLAGAPEDREAERARMDNNANALETAGLLGLAVQFATPVRKYYSATSYSSGWGYYSTAWIYADTYQQAWELGAAWASAKHDQARAEAIAKVNPFFSGTYNGHVCFTQDAAERVQKVREFTAQQCQAALELPGLQKSVTTAIHRRLAQLERADQA</sequence>
<dbReference type="AlphaFoldDB" id="A0A2A3MGR7"/>
<gene>
    <name evidence="1" type="ORF">CNQ84_11545</name>
</gene>
<dbReference type="Proteomes" id="UP000242313">
    <property type="component" value="Unassembled WGS sequence"/>
</dbReference>
<proteinExistence type="predicted"/>
<dbReference type="EMBL" id="NTMR01000013">
    <property type="protein sequence ID" value="PBK03983.1"/>
    <property type="molecule type" value="Genomic_DNA"/>
</dbReference>
<protein>
    <submittedName>
        <fullName evidence="1">Uncharacterized protein</fullName>
    </submittedName>
</protein>
<evidence type="ECO:0000313" key="2">
    <source>
        <dbReference type="Proteomes" id="UP000242313"/>
    </source>
</evidence>
<accession>A0A2A3MGR7</accession>
<organism evidence="1 2">
    <name type="scientific">Pseudomonas abyssi</name>
    <dbReference type="NCBI Taxonomy" id="170540"/>
    <lineage>
        <taxon>Bacteria</taxon>
        <taxon>Pseudomonadati</taxon>
        <taxon>Pseudomonadota</taxon>
        <taxon>Gammaproteobacteria</taxon>
        <taxon>Pseudomonadales</taxon>
        <taxon>Pseudomonadaceae</taxon>
        <taxon>Pseudomonas</taxon>
    </lineage>
</organism>